<organism evidence="5 6">
    <name type="scientific">Ilex paraguariensis</name>
    <name type="common">yerba mate</name>
    <dbReference type="NCBI Taxonomy" id="185542"/>
    <lineage>
        <taxon>Eukaryota</taxon>
        <taxon>Viridiplantae</taxon>
        <taxon>Streptophyta</taxon>
        <taxon>Embryophyta</taxon>
        <taxon>Tracheophyta</taxon>
        <taxon>Spermatophyta</taxon>
        <taxon>Magnoliopsida</taxon>
        <taxon>eudicotyledons</taxon>
        <taxon>Gunneridae</taxon>
        <taxon>Pentapetalae</taxon>
        <taxon>asterids</taxon>
        <taxon>campanulids</taxon>
        <taxon>Aquifoliales</taxon>
        <taxon>Aquifoliaceae</taxon>
        <taxon>Ilex</taxon>
    </lineage>
</organism>
<evidence type="ECO:0000256" key="4">
    <source>
        <dbReference type="SAM" id="MobiDB-lite"/>
    </source>
</evidence>
<sequence>MRGMAYGNLQANGLLEVTGFSASVSEARCKKGGNCASNEPISVLDTIRSPSPSTSTSTFSSSFGGTNGGGSGSTDNTAGLAAVSNNSTQQKWLGTLPPEANTVPVNETATAGSDGGCRKEEWAAELQSIPAGLEVGPGGSDRFGLGLEDWDSLLAESGQEQFLLRWISGDVDDASFTLKQLLQSENPNEIDRNVASSIVDQCSRFETSAITSVSSALAVSGSQNSLNHNRNNGKSGLVPNSLDFNNNENPQNSNFSPSPGNLAMRPGTTFQQQHHRQFSVPEQKLQSLQGTTMLNPFLYGTKQVQQIQPHPKRHNPGIANSSSQIPKVSFLDQDYEFLLRKQQQLPQMQQPHHLGLAQLLNLLPQHFQQKPFMVPKQETLSGGGGEQLVAHHHQEQQVIYDQLYKAAELILAGNFSHAQGILARLNHQLSPVVKPFQRAAYYFKEALQLPLLLPNPPTFLAPRTPTPFDGLFKMGAYKMFSEISPLIHFMNFTSNQVFLEALGDAEHIHIIDFDIGFGAQWSSFMQELPRGNRGAPSLKITAFASPSTHHPVELGLMHENLTQFANDIGVHFELEVVNFDSFDPNSYLVSSFENEAIAVNFPIWSTSSHLSVLPSILRFIKQLSPKIVVTLDHGCGRAELPFSHYLLHALQYYEVLLDSIDAANATADTVNNIERFLFRPRIESIVLRCLQAPGQFPSWRSLFASAGLSPVAFSSFAETQAEQVVRRTQVTGFHVEKRQAFLVLCWQRGELMSASAWRC</sequence>
<reference evidence="5 6" key="1">
    <citation type="submission" date="2024-02" db="EMBL/GenBank/DDBJ databases">
        <authorList>
            <person name="Vignale AGUSTIN F."/>
            <person name="Sosa J E."/>
            <person name="Modenutti C."/>
        </authorList>
    </citation>
    <scope>NUCLEOTIDE SEQUENCE [LARGE SCALE GENOMIC DNA]</scope>
</reference>
<feature type="compositionally biased region" description="Low complexity" evidence="4">
    <location>
        <begin position="245"/>
        <end position="261"/>
    </location>
</feature>
<keyword evidence="2" id="KW-0804">Transcription</keyword>
<evidence type="ECO:0008006" key="7">
    <source>
        <dbReference type="Google" id="ProtNLM"/>
    </source>
</evidence>
<feature type="region of interest" description="Disordered" evidence="4">
    <location>
        <begin position="222"/>
        <end position="275"/>
    </location>
</feature>
<dbReference type="EMBL" id="CAUOFW020006168">
    <property type="protein sequence ID" value="CAK9173200.1"/>
    <property type="molecule type" value="Genomic_DNA"/>
</dbReference>
<feature type="region of interest" description="VHIID" evidence="3">
    <location>
        <begin position="477"/>
        <end position="542"/>
    </location>
</feature>
<dbReference type="PANTHER" id="PTHR31636">
    <property type="entry name" value="OSJNBA0084A10.13 PROTEIN-RELATED"/>
    <property type="match status" value="1"/>
</dbReference>
<evidence type="ECO:0000256" key="3">
    <source>
        <dbReference type="PROSITE-ProRule" id="PRU01191"/>
    </source>
</evidence>
<comment type="caution">
    <text evidence="3">Lacks conserved residue(s) required for the propagation of feature annotation.</text>
</comment>
<dbReference type="AlphaFoldDB" id="A0ABC8TVH5"/>
<evidence type="ECO:0000256" key="1">
    <source>
        <dbReference type="ARBA" id="ARBA00023015"/>
    </source>
</evidence>
<evidence type="ECO:0000313" key="6">
    <source>
        <dbReference type="Proteomes" id="UP001642360"/>
    </source>
</evidence>
<dbReference type="PROSITE" id="PS50985">
    <property type="entry name" value="GRAS"/>
    <property type="match status" value="1"/>
</dbReference>
<feature type="region of interest" description="Disordered" evidence="4">
    <location>
        <begin position="44"/>
        <end position="80"/>
    </location>
</feature>
<comment type="similarity">
    <text evidence="3">Belongs to the GRAS family.</text>
</comment>
<feature type="region of interest" description="SAW" evidence="3">
    <location>
        <begin position="687"/>
        <end position="758"/>
    </location>
</feature>
<keyword evidence="6" id="KW-1185">Reference proteome</keyword>
<protein>
    <recommendedName>
        <fullName evidence="7">Scarecrow-like protein 6</fullName>
    </recommendedName>
</protein>
<feature type="compositionally biased region" description="Polar residues" evidence="4">
    <location>
        <begin position="222"/>
        <end position="234"/>
    </location>
</feature>
<feature type="region of interest" description="Disordered" evidence="4">
    <location>
        <begin position="95"/>
        <end position="115"/>
    </location>
</feature>
<feature type="short sequence motif" description="VHIID" evidence="3">
    <location>
        <begin position="508"/>
        <end position="512"/>
    </location>
</feature>
<evidence type="ECO:0000256" key="2">
    <source>
        <dbReference type="ARBA" id="ARBA00023163"/>
    </source>
</evidence>
<gene>
    <name evidence="5" type="ORF">ILEXP_LOCUS42939</name>
</gene>
<evidence type="ECO:0000313" key="5">
    <source>
        <dbReference type="EMBL" id="CAK9173200.1"/>
    </source>
</evidence>
<proteinExistence type="inferred from homology"/>
<accession>A0ABC8TVH5</accession>
<dbReference type="Proteomes" id="UP001642360">
    <property type="component" value="Unassembled WGS sequence"/>
</dbReference>
<name>A0ABC8TVH5_9AQUA</name>
<keyword evidence="1" id="KW-0805">Transcription regulation</keyword>
<comment type="caution">
    <text evidence="5">The sequence shown here is derived from an EMBL/GenBank/DDBJ whole genome shotgun (WGS) entry which is preliminary data.</text>
</comment>
<dbReference type="Pfam" id="PF03514">
    <property type="entry name" value="GRAS"/>
    <property type="match status" value="1"/>
</dbReference>
<dbReference type="InterPro" id="IPR005202">
    <property type="entry name" value="TF_GRAS"/>
</dbReference>
<feature type="compositionally biased region" description="Low complexity" evidence="4">
    <location>
        <begin position="49"/>
        <end position="64"/>
    </location>
</feature>